<dbReference type="SMART" id="SM00480">
    <property type="entry name" value="POL3Bc"/>
    <property type="match status" value="1"/>
</dbReference>
<evidence type="ECO:0000256" key="6">
    <source>
        <dbReference type="ARBA" id="ARBA00022695"/>
    </source>
</evidence>
<keyword evidence="5 10" id="KW-0808">Transferase</keyword>
<evidence type="ECO:0000313" key="14">
    <source>
        <dbReference type="EMBL" id="GGF86535.1"/>
    </source>
</evidence>
<comment type="subunit">
    <text evidence="10">Forms a ring-shaped head-to-tail homodimer around DNA.</text>
</comment>
<keyword evidence="4 10" id="KW-0963">Cytoplasm</keyword>
<dbReference type="Proteomes" id="UP000608420">
    <property type="component" value="Unassembled WGS sequence"/>
</dbReference>
<dbReference type="InterPro" id="IPR022635">
    <property type="entry name" value="DNA_polIII_beta_C"/>
</dbReference>
<evidence type="ECO:0000256" key="2">
    <source>
        <dbReference type="ARBA" id="ARBA00010752"/>
    </source>
</evidence>
<comment type="subcellular location">
    <subcellularLocation>
        <location evidence="1 10">Cytoplasm</location>
    </subcellularLocation>
</comment>
<evidence type="ECO:0000256" key="7">
    <source>
        <dbReference type="ARBA" id="ARBA00022705"/>
    </source>
</evidence>
<feature type="domain" description="DNA polymerase III beta sliding clamp C-terminal" evidence="13">
    <location>
        <begin position="245"/>
        <end position="363"/>
    </location>
</feature>
<sequence>MKMKISIDKSTLFKALDRVSKVLSSKTIIPILSEILVIANEEGLSLTGGDGTVFLRTKIPADDFQLISPGSVAIPGKRFLEVVKKAKDVVDLSAEGQTTEIKSGRSKFEMVGMDPAEYPEFEEELGKTVRITGQTLKELVSKTSFATYTEEDAPILTGLRLRSIDNEIEVTGTDRHRLSKTSGKSEEGFDFETVVGAAALNELIKILPDKEVISISLFRGKFIVKSESFVFLSRVLEGAYPDVDRITPTNFESVATVKTQDFIEALQGVNIFAREKKGLVKMSVGDEIELRSESDEGKANEFVGVQELSGKEFMVAFNANFALSALKTIETEEVAINYTGRMSPIVFKGVGNETDTHLILPYRISEGK</sequence>
<dbReference type="SUPFAM" id="SSF55979">
    <property type="entry name" value="DNA clamp"/>
    <property type="match status" value="3"/>
</dbReference>
<accession>A0ABQ1VQV8</accession>
<dbReference type="Gene3D" id="3.70.10.10">
    <property type="match status" value="1"/>
</dbReference>
<dbReference type="Pfam" id="PF02768">
    <property type="entry name" value="DNA_pol3_beta_3"/>
    <property type="match status" value="1"/>
</dbReference>
<keyword evidence="6 10" id="KW-0548">Nucleotidyltransferase</keyword>
<comment type="similarity">
    <text evidence="2 10">Belongs to the beta sliding clamp family.</text>
</comment>
<evidence type="ECO:0000256" key="3">
    <source>
        <dbReference type="ARBA" id="ARBA00021035"/>
    </source>
</evidence>
<evidence type="ECO:0000256" key="5">
    <source>
        <dbReference type="ARBA" id="ARBA00022679"/>
    </source>
</evidence>
<dbReference type="PIRSF" id="PIRSF000804">
    <property type="entry name" value="DNA_pol_III_b"/>
    <property type="match status" value="1"/>
</dbReference>
<comment type="function">
    <text evidence="10">Confers DNA tethering and processivity to DNA polymerases and other proteins. Acts as a clamp, forming a ring around DNA (a reaction catalyzed by the clamp-loading complex) which diffuses in an ATP-independent manner freely and bidirectionally along dsDNA. Initially characterized for its ability to contact the catalytic subunit of DNA polymerase III (Pol III), a complex, multichain enzyme responsible for most of the replicative synthesis in bacteria; Pol III exhibits 3'-5' exonuclease proofreading activity. The beta chain is required for initiation of replication as well as for processivity of DNA replication.</text>
</comment>
<dbReference type="EMBL" id="BMIW01000003">
    <property type="protein sequence ID" value="GGF86535.1"/>
    <property type="molecule type" value="Genomic_DNA"/>
</dbReference>
<evidence type="ECO:0000256" key="8">
    <source>
        <dbReference type="ARBA" id="ARBA00022932"/>
    </source>
</evidence>
<keyword evidence="9" id="KW-0238">DNA-binding</keyword>
<gene>
    <name evidence="14" type="primary">dnaN</name>
    <name evidence="14" type="ORF">GCM10010913_05040</name>
</gene>
<organism evidence="14 15">
    <name type="scientific">Paenibacillus aceti</name>
    <dbReference type="NCBI Taxonomy" id="1820010"/>
    <lineage>
        <taxon>Bacteria</taxon>
        <taxon>Bacillati</taxon>
        <taxon>Bacillota</taxon>
        <taxon>Bacilli</taxon>
        <taxon>Bacillales</taxon>
        <taxon>Paenibacillaceae</taxon>
        <taxon>Paenibacillus</taxon>
    </lineage>
</organism>
<evidence type="ECO:0000259" key="12">
    <source>
        <dbReference type="Pfam" id="PF02767"/>
    </source>
</evidence>
<feature type="domain" description="DNA polymerase III beta sliding clamp central" evidence="12">
    <location>
        <begin position="131"/>
        <end position="242"/>
    </location>
</feature>
<dbReference type="PANTHER" id="PTHR30478:SF0">
    <property type="entry name" value="BETA SLIDING CLAMP"/>
    <property type="match status" value="1"/>
</dbReference>
<keyword evidence="7 10" id="KW-0235">DNA replication</keyword>
<dbReference type="CDD" id="cd00140">
    <property type="entry name" value="beta_clamp"/>
    <property type="match status" value="1"/>
</dbReference>
<evidence type="ECO:0000313" key="15">
    <source>
        <dbReference type="Proteomes" id="UP000608420"/>
    </source>
</evidence>
<dbReference type="InterPro" id="IPR022634">
    <property type="entry name" value="DNA_polIII_beta_N"/>
</dbReference>
<evidence type="ECO:0000256" key="1">
    <source>
        <dbReference type="ARBA" id="ARBA00004496"/>
    </source>
</evidence>
<dbReference type="NCBIfam" id="TIGR00663">
    <property type="entry name" value="dnan"/>
    <property type="match status" value="1"/>
</dbReference>
<protein>
    <recommendedName>
        <fullName evidence="3 10">Beta sliding clamp</fullName>
    </recommendedName>
</protein>
<keyword evidence="8 10" id="KW-0239">DNA-directed DNA polymerase</keyword>
<evidence type="ECO:0000256" key="9">
    <source>
        <dbReference type="ARBA" id="ARBA00023125"/>
    </source>
</evidence>
<dbReference type="InterPro" id="IPR001001">
    <property type="entry name" value="DNA_polIII_beta"/>
</dbReference>
<evidence type="ECO:0000259" key="11">
    <source>
        <dbReference type="Pfam" id="PF00712"/>
    </source>
</evidence>
<comment type="caution">
    <text evidence="14">The sequence shown here is derived from an EMBL/GenBank/DDBJ whole genome shotgun (WGS) entry which is preliminary data.</text>
</comment>
<reference evidence="15" key="1">
    <citation type="journal article" date="2019" name="Int. J. Syst. Evol. Microbiol.">
        <title>The Global Catalogue of Microorganisms (GCM) 10K type strain sequencing project: providing services to taxonomists for standard genome sequencing and annotation.</title>
        <authorList>
            <consortium name="The Broad Institute Genomics Platform"/>
            <consortium name="The Broad Institute Genome Sequencing Center for Infectious Disease"/>
            <person name="Wu L."/>
            <person name="Ma J."/>
        </authorList>
    </citation>
    <scope>NUCLEOTIDE SEQUENCE [LARGE SCALE GENOMIC DNA]</scope>
    <source>
        <strain evidence="15">CGMCC 1.15420</strain>
    </source>
</reference>
<evidence type="ECO:0000256" key="10">
    <source>
        <dbReference type="PIRNR" id="PIRNR000804"/>
    </source>
</evidence>
<dbReference type="Gene3D" id="3.10.150.10">
    <property type="entry name" value="DNA Polymerase III, subunit A, domain 2"/>
    <property type="match status" value="1"/>
</dbReference>
<dbReference type="PANTHER" id="PTHR30478">
    <property type="entry name" value="DNA POLYMERASE III SUBUNIT BETA"/>
    <property type="match status" value="1"/>
</dbReference>
<dbReference type="InterPro" id="IPR046938">
    <property type="entry name" value="DNA_clamp_sf"/>
</dbReference>
<evidence type="ECO:0000256" key="4">
    <source>
        <dbReference type="ARBA" id="ARBA00022490"/>
    </source>
</evidence>
<proteinExistence type="inferred from homology"/>
<evidence type="ECO:0000259" key="13">
    <source>
        <dbReference type="Pfam" id="PF02768"/>
    </source>
</evidence>
<feature type="domain" description="DNA polymerase III beta sliding clamp N-terminal" evidence="11">
    <location>
        <begin position="3"/>
        <end position="120"/>
    </location>
</feature>
<dbReference type="Pfam" id="PF02767">
    <property type="entry name" value="DNA_pol3_beta_2"/>
    <property type="match status" value="1"/>
</dbReference>
<keyword evidence="15" id="KW-1185">Reference proteome</keyword>
<dbReference type="InterPro" id="IPR022637">
    <property type="entry name" value="DNA_polIII_beta_cen"/>
</dbReference>
<dbReference type="Pfam" id="PF00712">
    <property type="entry name" value="DNA_pol3_beta"/>
    <property type="match status" value="1"/>
</dbReference>
<name>A0ABQ1VQV8_9BACL</name>